<evidence type="ECO:0000313" key="7">
    <source>
        <dbReference type="RefSeq" id="XP_053058304.1"/>
    </source>
</evidence>
<dbReference type="RefSeq" id="XP_026929706.1">
    <property type="nucleotide sequence ID" value="XM_027073905.1"/>
</dbReference>
<dbReference type="AlphaFoldDB" id="A0A6J2AIS5"/>
<feature type="region of interest" description="Disordered" evidence="1">
    <location>
        <begin position="166"/>
        <end position="307"/>
    </location>
</feature>
<sequence length="357" mass="39282">MSASWLFEWRRHQLTLQPYLPLHCPPHPQRTCCCWNSELSLLPFCLCLSACFFPLPGTPSCQVYWLSSTSHTCLIVVMEKSQQTSTLQKVANSEFGTTCLPLNCQSPAPTLEVMQSWGETRPLPGRWSSLRKPKNPFFKTSIIGRRMQNPCLPLPQPPWGIPAQAGAQPVGEVKPKTGGERPASCAGLPVDGDACEATGPTRGPGYQGPQTARAVGTGDRELAPLHGRHYHPGTGSPWTAREPPTASSRPSPPAEIGVQLSMRTTPPTGERRTGSGSMHRLPLRQKQDLDSPPPSPRLPGLRSGPRFVPRDPTVLRIWPALCLTRSQPRCYLLRPSRPLCPPPPPRHTRLLRFPSPQ</sequence>
<gene>
    <name evidence="3 4 5 6 7" type="primary">LOC106985127</name>
</gene>
<reference evidence="3 4" key="1">
    <citation type="submission" date="2025-04" db="UniProtKB">
        <authorList>
            <consortium name="RefSeq"/>
        </authorList>
    </citation>
    <scope>IDENTIFICATION</scope>
    <source>
        <tissue evidence="3 4">Blood</tissue>
    </source>
</reference>
<dbReference type="Proteomes" id="UP001652583">
    <property type="component" value="Chromosome A1"/>
</dbReference>
<evidence type="ECO:0000313" key="3">
    <source>
        <dbReference type="RefSeq" id="XP_026929694.1"/>
    </source>
</evidence>
<keyword evidence="2" id="KW-1185">Reference proteome</keyword>
<evidence type="ECO:0000313" key="4">
    <source>
        <dbReference type="RefSeq" id="XP_026929699.1"/>
    </source>
</evidence>
<organism evidence="2 5">
    <name type="scientific">Acinonyx jubatus</name>
    <name type="common">Cheetah</name>
    <dbReference type="NCBI Taxonomy" id="32536"/>
    <lineage>
        <taxon>Eukaryota</taxon>
        <taxon>Metazoa</taxon>
        <taxon>Chordata</taxon>
        <taxon>Craniata</taxon>
        <taxon>Vertebrata</taxon>
        <taxon>Euteleostomi</taxon>
        <taxon>Mammalia</taxon>
        <taxon>Eutheria</taxon>
        <taxon>Laurasiatheria</taxon>
        <taxon>Carnivora</taxon>
        <taxon>Feliformia</taxon>
        <taxon>Felidae</taxon>
        <taxon>Felinae</taxon>
        <taxon>Acinonyx</taxon>
    </lineage>
</organism>
<evidence type="ECO:0000313" key="6">
    <source>
        <dbReference type="RefSeq" id="XP_053058296.1"/>
    </source>
</evidence>
<feature type="region of interest" description="Disordered" evidence="1">
    <location>
        <begin position="335"/>
        <end position="357"/>
    </location>
</feature>
<feature type="compositionally biased region" description="Low complexity" evidence="1">
    <location>
        <begin position="240"/>
        <end position="249"/>
    </location>
</feature>
<name>A0A6J2AIS5_ACIJB</name>
<proteinExistence type="predicted"/>
<dbReference type="RefSeq" id="XP_053058304.1">
    <property type="nucleotide sequence ID" value="XM_053202329.1"/>
</dbReference>
<protein>
    <submittedName>
        <fullName evidence="3 4">Uncharacterized protein LOC106985127</fullName>
    </submittedName>
</protein>
<dbReference type="KEGG" id="aju:106985127"/>
<evidence type="ECO:0000313" key="2">
    <source>
        <dbReference type="Proteomes" id="UP001652583"/>
    </source>
</evidence>
<evidence type="ECO:0000256" key="1">
    <source>
        <dbReference type="SAM" id="MobiDB-lite"/>
    </source>
</evidence>
<accession>A0A6J2AIS5</accession>
<evidence type="ECO:0000313" key="5">
    <source>
        <dbReference type="RefSeq" id="XP_026929706.1"/>
    </source>
</evidence>
<dbReference type="GeneID" id="106985127"/>
<dbReference type="RefSeq" id="XP_053058296.1">
    <property type="nucleotide sequence ID" value="XM_053202321.1"/>
</dbReference>
<dbReference type="RefSeq" id="XP_026929694.1">
    <property type="nucleotide sequence ID" value="XM_027073893.1"/>
</dbReference>
<dbReference type="RefSeq" id="XP_026929699.1">
    <property type="nucleotide sequence ID" value="XM_027073898.1"/>
</dbReference>